<dbReference type="Proteomes" id="UP000199113">
    <property type="component" value="Unassembled WGS sequence"/>
</dbReference>
<dbReference type="EMBL" id="FOKC01000019">
    <property type="protein sequence ID" value="SFB49120.1"/>
    <property type="molecule type" value="Genomic_DNA"/>
</dbReference>
<organism evidence="1 2">
    <name type="scientific">Nocardioides alpinus</name>
    <dbReference type="NCBI Taxonomy" id="748909"/>
    <lineage>
        <taxon>Bacteria</taxon>
        <taxon>Bacillati</taxon>
        <taxon>Actinomycetota</taxon>
        <taxon>Actinomycetes</taxon>
        <taxon>Propionibacteriales</taxon>
        <taxon>Nocardioidaceae</taxon>
        <taxon>Nocardioides</taxon>
    </lineage>
</organism>
<accession>A0A1I1BKX2</accession>
<gene>
    <name evidence="1" type="ORF">SAMN05192575_11929</name>
</gene>
<feature type="non-terminal residue" evidence="1">
    <location>
        <position position="98"/>
    </location>
</feature>
<proteinExistence type="predicted"/>
<dbReference type="AlphaFoldDB" id="A0A1I1BKX2"/>
<evidence type="ECO:0000313" key="2">
    <source>
        <dbReference type="Proteomes" id="UP000199113"/>
    </source>
</evidence>
<reference evidence="1" key="1">
    <citation type="submission" date="2016-10" db="EMBL/GenBank/DDBJ databases">
        <authorList>
            <person name="de Groot N.N."/>
        </authorList>
    </citation>
    <scope>NUCLEOTIDE SEQUENCE [LARGE SCALE GENOMIC DNA]</scope>
    <source>
        <strain evidence="1">CGMCC 1.10697</strain>
    </source>
</reference>
<sequence length="98" mass="10030">MTTTSDLRSSTSSPLVEDLDASGILTSIRSRKAAEDQAAADVLALAAAWADLHPPESLHAAASFTTTGGLGREHEEPIAGPGCPLVAEFCIAELGTVL</sequence>
<protein>
    <submittedName>
        <fullName evidence="1">Uncharacterized protein</fullName>
    </submittedName>
</protein>
<name>A0A1I1BKX2_9ACTN</name>
<evidence type="ECO:0000313" key="1">
    <source>
        <dbReference type="EMBL" id="SFB49120.1"/>
    </source>
</evidence>